<accession>A0AAE8Y186</accession>
<name>A0AAE8Y186_9CAUD</name>
<protein>
    <submittedName>
        <fullName evidence="1">Uncharacterized protein</fullName>
    </submittedName>
</protein>
<organism evidence="1 2">
    <name type="scientific">Erwinia phage Fifi44</name>
    <dbReference type="NCBI Taxonomy" id="2876597"/>
    <lineage>
        <taxon>Viruses</taxon>
        <taxon>Duplodnaviria</taxon>
        <taxon>Heunggongvirae</taxon>
        <taxon>Uroviricota</taxon>
        <taxon>Caudoviricetes</taxon>
        <taxon>Chaseviridae</taxon>
        <taxon>Cleopatravirinae</taxon>
        <taxon>Fifivirus</taxon>
        <taxon>Fifivirus fifi44</taxon>
    </lineage>
</organism>
<dbReference type="EMBL" id="OK073976">
    <property type="protein sequence ID" value="UCR74886.1"/>
    <property type="molecule type" value="Genomic_DNA"/>
</dbReference>
<sequence length="79" mass="8961">MPDKIDLEYQYRRLTAIIDKVKNGHLVKGKVVADAGEGLAVDLDLTSDELLAILHQRAGKVFNQWRNAKVERYSQPVQN</sequence>
<evidence type="ECO:0000313" key="1">
    <source>
        <dbReference type="EMBL" id="UCR74886.1"/>
    </source>
</evidence>
<evidence type="ECO:0000313" key="2">
    <source>
        <dbReference type="Proteomes" id="UP000827644"/>
    </source>
</evidence>
<proteinExistence type="predicted"/>
<reference evidence="1 2" key="1">
    <citation type="submission" date="2021-09" db="EMBL/GenBank/DDBJ databases">
        <title>Complete genome sequence of Fifi44.</title>
        <authorList>
            <person name="Kim S.G."/>
            <person name="Park J."/>
            <person name="Roh E."/>
        </authorList>
    </citation>
    <scope>NUCLEOTIDE SEQUENCE [LARGE SCALE GENOMIC DNA]</scope>
</reference>
<dbReference type="Proteomes" id="UP000827644">
    <property type="component" value="Segment"/>
</dbReference>
<gene>
    <name evidence="1" type="ORF">Fifi44_00017</name>
</gene>
<keyword evidence="2" id="KW-1185">Reference proteome</keyword>